<sequence>MKKIAILNQKGGVGKTTTTINLADVLAKQGNKVLVIDLDPQGNLSKVVSGGEVRFDPNVMDLFAKDNKADVRGMVRSAYGSENFFYIPTDIRLSRVIEAGLTLSFREVRLTNHLDKLKNDFDYILLDCPPNLSLTTTNAIVAADLFLMPVNSGVFALDGLEDLLDALNEVSQEQSLNYYVFRNEVAVQNKVINGAIKEDLLQIAEGRILQTSIRRSEHIGQASFMSMPLSLYKKGSTAINDYVSLAKEIKNLFKEGE</sequence>
<dbReference type="AlphaFoldDB" id="A0A0H3ZS76"/>
<evidence type="ECO:0000313" key="2">
    <source>
        <dbReference type="EMBL" id="AKN39100.1"/>
    </source>
</evidence>
<feature type="domain" description="AAA" evidence="1">
    <location>
        <begin position="1"/>
        <end position="173"/>
    </location>
</feature>
<proteinExistence type="predicted"/>
<dbReference type="InterPro" id="IPR027417">
    <property type="entry name" value="P-loop_NTPase"/>
</dbReference>
<dbReference type="EMBL" id="KP795634">
    <property type="protein sequence ID" value="AKN39100.1"/>
    <property type="molecule type" value="Genomic_DNA"/>
</dbReference>
<dbReference type="CDD" id="cd02042">
    <property type="entry name" value="ParAB_family"/>
    <property type="match status" value="1"/>
</dbReference>
<dbReference type="PIRSF" id="PIRSF009320">
    <property type="entry name" value="Nuc_binding_HP_1000"/>
    <property type="match status" value="1"/>
</dbReference>
<accession>A0A0H3ZS76</accession>
<evidence type="ECO:0000259" key="1">
    <source>
        <dbReference type="Pfam" id="PF13614"/>
    </source>
</evidence>
<dbReference type="InterPro" id="IPR025669">
    <property type="entry name" value="AAA_dom"/>
</dbReference>
<dbReference type="InterPro" id="IPR050678">
    <property type="entry name" value="DNA_Partitioning_ATPase"/>
</dbReference>
<dbReference type="Gene3D" id="3.40.50.300">
    <property type="entry name" value="P-loop containing nucleotide triphosphate hydrolases"/>
    <property type="match status" value="1"/>
</dbReference>
<reference evidence="2" key="1">
    <citation type="journal article" date="2015" name="MBio">
        <title>Eco-Evolutionary Dynamics of Episomes among Ecologically Cohesive Bacterial Populations.</title>
        <authorList>
            <person name="Xue H."/>
            <person name="Cordero O.X."/>
            <person name="Camas F.M."/>
            <person name="Trimble W."/>
            <person name="Meyer F."/>
            <person name="Guglielmini J."/>
            <person name="Rocha E.P."/>
            <person name="Polz M.F."/>
        </authorList>
    </citation>
    <scope>NUCLEOTIDE SEQUENCE</scope>
    <source>
        <strain evidence="2">FF_110</strain>
    </source>
</reference>
<dbReference type="PANTHER" id="PTHR13696:SF52">
    <property type="entry name" value="PARA FAMILY PROTEIN CT_582"/>
    <property type="match status" value="1"/>
</dbReference>
<dbReference type="Pfam" id="PF13614">
    <property type="entry name" value="AAA_31"/>
    <property type="match status" value="1"/>
</dbReference>
<protein>
    <submittedName>
        <fullName evidence="2">Chromosome (Plasmid) partitioning protein ParA</fullName>
    </submittedName>
</protein>
<organism evidence="2">
    <name type="scientific">Vibrio genomosp. F6</name>
    <dbReference type="NCBI Taxonomy" id="723172"/>
    <lineage>
        <taxon>Bacteria</taxon>
        <taxon>Pseudomonadati</taxon>
        <taxon>Pseudomonadota</taxon>
        <taxon>Gammaproteobacteria</taxon>
        <taxon>Vibrionales</taxon>
        <taxon>Vibrionaceae</taxon>
        <taxon>Vibrio</taxon>
    </lineage>
</organism>
<name>A0A0H3ZS76_9VIBR</name>
<dbReference type="PANTHER" id="PTHR13696">
    <property type="entry name" value="P-LOOP CONTAINING NUCLEOSIDE TRIPHOSPHATE HYDROLASE"/>
    <property type="match status" value="1"/>
</dbReference>
<dbReference type="SUPFAM" id="SSF52540">
    <property type="entry name" value="P-loop containing nucleoside triphosphate hydrolases"/>
    <property type="match status" value="1"/>
</dbReference>